<dbReference type="Proteomes" id="UP001606134">
    <property type="component" value="Unassembled WGS sequence"/>
</dbReference>
<feature type="domain" description="GGDEF" evidence="1">
    <location>
        <begin position="50"/>
        <end position="169"/>
    </location>
</feature>
<proteinExistence type="predicted"/>
<protein>
    <submittedName>
        <fullName evidence="2">Diguanylate cyclase</fullName>
        <ecNumber evidence="2">2.7.7.65</ecNumber>
    </submittedName>
</protein>
<dbReference type="EMBL" id="JBIGIC010000004">
    <property type="protein sequence ID" value="MFG6487091.1"/>
    <property type="molecule type" value="Genomic_DNA"/>
</dbReference>
<keyword evidence="3" id="KW-1185">Reference proteome</keyword>
<dbReference type="NCBIfam" id="TIGR00254">
    <property type="entry name" value="GGDEF"/>
    <property type="match status" value="1"/>
</dbReference>
<name>A0ABW7HAZ5_9BURK</name>
<keyword evidence="2" id="KW-0548">Nucleotidyltransferase</keyword>
<dbReference type="InterPro" id="IPR052155">
    <property type="entry name" value="Biofilm_reg_signaling"/>
</dbReference>
<dbReference type="InterPro" id="IPR000160">
    <property type="entry name" value="GGDEF_dom"/>
</dbReference>
<dbReference type="PANTHER" id="PTHR44757">
    <property type="entry name" value="DIGUANYLATE CYCLASE DGCP"/>
    <property type="match status" value="1"/>
</dbReference>
<accession>A0ABW7HAZ5</accession>
<comment type="caution">
    <text evidence="2">The sequence shown here is derived from an EMBL/GenBank/DDBJ whole genome shotgun (WGS) entry which is preliminary data.</text>
</comment>
<dbReference type="InterPro" id="IPR043128">
    <property type="entry name" value="Rev_trsase/Diguanyl_cyclase"/>
</dbReference>
<keyword evidence="2" id="KW-0808">Transferase</keyword>
<sequence>MSQAQMIASDPTASASARGCFTAPLPRVDSLASLGLRVSRLFAQCRRESGQMAMLWVDVDMLARPGEALTGEPRDSLIQAVSQRLRNRVRGADEVLRVGEHSFAVLLMAAGSLEADIVEERLMQAMRGTYGVDERVMHVGVRMGRALFPEHGRNGTELAEVARRQAGGA</sequence>
<dbReference type="RefSeq" id="WP_394409233.1">
    <property type="nucleotide sequence ID" value="NZ_JBIGIC010000004.1"/>
</dbReference>
<gene>
    <name evidence="2" type="ORF">ACG04R_10430</name>
</gene>
<dbReference type="GO" id="GO:0052621">
    <property type="term" value="F:diguanylate cyclase activity"/>
    <property type="evidence" value="ECO:0007669"/>
    <property type="project" value="UniProtKB-EC"/>
</dbReference>
<dbReference type="Gene3D" id="3.30.70.270">
    <property type="match status" value="1"/>
</dbReference>
<dbReference type="PROSITE" id="PS50887">
    <property type="entry name" value="GGDEF"/>
    <property type="match status" value="1"/>
</dbReference>
<dbReference type="PANTHER" id="PTHR44757:SF2">
    <property type="entry name" value="BIOFILM ARCHITECTURE MAINTENANCE PROTEIN MBAA"/>
    <property type="match status" value="1"/>
</dbReference>
<evidence type="ECO:0000259" key="1">
    <source>
        <dbReference type="PROSITE" id="PS50887"/>
    </source>
</evidence>
<evidence type="ECO:0000313" key="3">
    <source>
        <dbReference type="Proteomes" id="UP001606134"/>
    </source>
</evidence>
<reference evidence="2 3" key="1">
    <citation type="submission" date="2024-08" db="EMBL/GenBank/DDBJ databases">
        <authorList>
            <person name="Lu H."/>
        </authorList>
    </citation>
    <scope>NUCLEOTIDE SEQUENCE [LARGE SCALE GENOMIC DNA]</scope>
    <source>
        <strain evidence="2 3">BYS78W</strain>
    </source>
</reference>
<dbReference type="Pfam" id="PF00990">
    <property type="entry name" value="GGDEF"/>
    <property type="match status" value="1"/>
</dbReference>
<organism evidence="2 3">
    <name type="scientific">Pelomonas candidula</name>
    <dbReference type="NCBI Taxonomy" id="3299025"/>
    <lineage>
        <taxon>Bacteria</taxon>
        <taxon>Pseudomonadati</taxon>
        <taxon>Pseudomonadota</taxon>
        <taxon>Betaproteobacteria</taxon>
        <taxon>Burkholderiales</taxon>
        <taxon>Sphaerotilaceae</taxon>
        <taxon>Roseateles</taxon>
    </lineage>
</organism>
<dbReference type="SUPFAM" id="SSF55073">
    <property type="entry name" value="Nucleotide cyclase"/>
    <property type="match status" value="1"/>
</dbReference>
<dbReference type="EC" id="2.7.7.65" evidence="2"/>
<evidence type="ECO:0000313" key="2">
    <source>
        <dbReference type="EMBL" id="MFG6487091.1"/>
    </source>
</evidence>
<dbReference type="InterPro" id="IPR029787">
    <property type="entry name" value="Nucleotide_cyclase"/>
</dbReference>